<dbReference type="Proteomes" id="UP000274920">
    <property type="component" value="Unassembled WGS sequence"/>
</dbReference>
<proteinExistence type="predicted"/>
<gene>
    <name evidence="1" type="ORF">EBB54_27575</name>
</gene>
<name>A0A3R8JTW2_9FIRM</name>
<reference evidence="1" key="1">
    <citation type="submission" date="2018-10" db="EMBL/GenBank/DDBJ databases">
        <title>Schaedlerella arabinophila gen. nov. sp. nov., isolated from the mouse intestinal tract and comparative analysis with the genome of the closely related altered Schaedler flora strain ASF502.</title>
        <authorList>
            <person name="Miyake S."/>
            <person name="Soh M."/>
            <person name="Seedorf H."/>
        </authorList>
    </citation>
    <scope>NUCLEOTIDE SEQUENCE [LARGE SCALE GENOMIC DNA]</scope>
    <source>
        <strain evidence="1">DSM 106076</strain>
    </source>
</reference>
<sequence>MEKRIKTNILIEFDNFTETVNGMMQFANTIKDKYPIKVRCVNSCKVSIKLIEWSDVVLSIRSTNQITARISQICKKYNRFFIYQLDDNLFLHKNDELFKKIRIKYLKQTIENADVFLSSNPNLNTYVSEKCNIHRFARMDTAANEEEIHKWRISGNNKIKIVFYSNAGNGQWFRDILMPILPKLTKMTNKKIEIQLLGINEMDCLGECKIKYVPHMSLKEFKTYLWKQNFDIGVAPLPDNDEFCKCKYFNKFMEFTMAGIPGVYSNCIPYTTVVENGKNGFLCNSKEEWLSALYKLIEDYNLRQKIVENAQELLRTTFSYANIEKRIIEDIPELITFKATEKVRGCLLPVKWNYIILLFMDKVNASYRYLRNGGIRAFCRRIKEYTIIMMQRKEEKARNENSD</sequence>
<organism evidence="1 2">
    <name type="scientific">Schaedlerella arabinosiphila</name>
    <dbReference type="NCBI Taxonomy" id="2044587"/>
    <lineage>
        <taxon>Bacteria</taxon>
        <taxon>Bacillati</taxon>
        <taxon>Bacillota</taxon>
        <taxon>Clostridia</taxon>
        <taxon>Lachnospirales</taxon>
        <taxon>Lachnospiraceae</taxon>
        <taxon>Schaedlerella</taxon>
    </lineage>
</organism>
<comment type="caution">
    <text evidence="1">The sequence shown here is derived from an EMBL/GenBank/DDBJ whole genome shotgun (WGS) entry which is preliminary data.</text>
</comment>
<dbReference type="EMBL" id="RHJS01000002">
    <property type="protein sequence ID" value="RRK34679.1"/>
    <property type="molecule type" value="Genomic_DNA"/>
</dbReference>
<evidence type="ECO:0000313" key="1">
    <source>
        <dbReference type="EMBL" id="RRK34679.1"/>
    </source>
</evidence>
<dbReference type="SUPFAM" id="SSF53756">
    <property type="entry name" value="UDP-Glycosyltransferase/glycogen phosphorylase"/>
    <property type="match status" value="1"/>
</dbReference>
<accession>A0A3R8JTW2</accession>
<dbReference type="RefSeq" id="WP_125129771.1">
    <property type="nucleotide sequence ID" value="NZ_RHJS01000002.1"/>
</dbReference>
<dbReference type="AlphaFoldDB" id="A0A3R8JTW2"/>
<evidence type="ECO:0008006" key="3">
    <source>
        <dbReference type="Google" id="ProtNLM"/>
    </source>
</evidence>
<protein>
    <recommendedName>
        <fullName evidence="3">Glycosyltransferase</fullName>
    </recommendedName>
</protein>
<dbReference type="Gene3D" id="3.40.50.2000">
    <property type="entry name" value="Glycogen Phosphorylase B"/>
    <property type="match status" value="1"/>
</dbReference>
<keyword evidence="2" id="KW-1185">Reference proteome</keyword>
<evidence type="ECO:0000313" key="2">
    <source>
        <dbReference type="Proteomes" id="UP000274920"/>
    </source>
</evidence>